<keyword evidence="2" id="KW-1185">Reference proteome</keyword>
<proteinExistence type="predicted"/>
<dbReference type="RefSeq" id="WP_343994280.1">
    <property type="nucleotide sequence ID" value="NZ_BAAANB010000034.1"/>
</dbReference>
<protein>
    <submittedName>
        <fullName evidence="1">Uncharacterized protein</fullName>
    </submittedName>
</protein>
<evidence type="ECO:0000313" key="1">
    <source>
        <dbReference type="EMBL" id="GAA2041250.1"/>
    </source>
</evidence>
<gene>
    <name evidence="1" type="ORF">GCM10009740_37280</name>
</gene>
<name>A0ABN2UPU7_9MICO</name>
<sequence length="118" mass="13004">MTTRMFRVTVRGVFDSLTEIQRGLLLADAADHDILRASYTPEGHLTYDLSVRDAFAFRFLATGEAETDAIVATERAEAAAAEWLTDRDHGCKNLRSQVVDLALAPLGKRQRKAAIAGR</sequence>
<reference evidence="1 2" key="1">
    <citation type="journal article" date="2019" name="Int. J. Syst. Evol. Microbiol.">
        <title>The Global Catalogue of Microorganisms (GCM) 10K type strain sequencing project: providing services to taxonomists for standard genome sequencing and annotation.</title>
        <authorList>
            <consortium name="The Broad Institute Genomics Platform"/>
            <consortium name="The Broad Institute Genome Sequencing Center for Infectious Disease"/>
            <person name="Wu L."/>
            <person name="Ma J."/>
        </authorList>
    </citation>
    <scope>NUCLEOTIDE SEQUENCE [LARGE SCALE GENOMIC DNA]</scope>
    <source>
        <strain evidence="1 2">JCM 14283</strain>
    </source>
</reference>
<dbReference type="EMBL" id="BAAANB010000034">
    <property type="protein sequence ID" value="GAA2041250.1"/>
    <property type="molecule type" value="Genomic_DNA"/>
</dbReference>
<dbReference type="Proteomes" id="UP001501285">
    <property type="component" value="Unassembled WGS sequence"/>
</dbReference>
<dbReference type="InterPro" id="IPR045778">
    <property type="entry name" value="DUF6204"/>
</dbReference>
<accession>A0ABN2UPU7</accession>
<organism evidence="1 2">
    <name type="scientific">Terrabacter terrae</name>
    <dbReference type="NCBI Taxonomy" id="318434"/>
    <lineage>
        <taxon>Bacteria</taxon>
        <taxon>Bacillati</taxon>
        <taxon>Actinomycetota</taxon>
        <taxon>Actinomycetes</taxon>
        <taxon>Micrococcales</taxon>
        <taxon>Intrasporangiaceae</taxon>
        <taxon>Terrabacter</taxon>
    </lineage>
</organism>
<evidence type="ECO:0000313" key="2">
    <source>
        <dbReference type="Proteomes" id="UP001501285"/>
    </source>
</evidence>
<comment type="caution">
    <text evidence="1">The sequence shown here is derived from an EMBL/GenBank/DDBJ whole genome shotgun (WGS) entry which is preliminary data.</text>
</comment>
<dbReference type="Pfam" id="PF19707">
    <property type="entry name" value="DUF6204"/>
    <property type="match status" value="1"/>
</dbReference>